<evidence type="ECO:0000313" key="2">
    <source>
        <dbReference type="EMBL" id="EGT43933.1"/>
    </source>
</evidence>
<dbReference type="Proteomes" id="UP000008068">
    <property type="component" value="Unassembled WGS sequence"/>
</dbReference>
<dbReference type="InterPro" id="IPR041426">
    <property type="entry name" value="Mos1_HTH"/>
</dbReference>
<reference evidence="3" key="1">
    <citation type="submission" date="2011-07" db="EMBL/GenBank/DDBJ databases">
        <authorList>
            <consortium name="Caenorhabditis brenneri Sequencing and Analysis Consortium"/>
            <person name="Wilson R.K."/>
        </authorList>
    </citation>
    <scope>NUCLEOTIDE SEQUENCE [LARGE SCALE GENOMIC DNA]</scope>
    <source>
        <strain evidence="3">PB2801</strain>
    </source>
</reference>
<dbReference type="Gene3D" id="1.10.10.1450">
    <property type="match status" value="1"/>
</dbReference>
<feature type="domain" description="Mos1 transposase HTH" evidence="1">
    <location>
        <begin position="9"/>
        <end position="57"/>
    </location>
</feature>
<protein>
    <recommendedName>
        <fullName evidence="1">Mos1 transposase HTH domain-containing protein</fullName>
    </recommendedName>
</protein>
<dbReference type="EMBL" id="GL380041">
    <property type="protein sequence ID" value="EGT43933.1"/>
    <property type="molecule type" value="Genomic_DNA"/>
</dbReference>
<dbReference type="Pfam" id="PF17906">
    <property type="entry name" value="HTH_48"/>
    <property type="match status" value="1"/>
</dbReference>
<organism evidence="3">
    <name type="scientific">Caenorhabditis brenneri</name>
    <name type="common">Nematode worm</name>
    <dbReference type="NCBI Taxonomy" id="135651"/>
    <lineage>
        <taxon>Eukaryota</taxon>
        <taxon>Metazoa</taxon>
        <taxon>Ecdysozoa</taxon>
        <taxon>Nematoda</taxon>
        <taxon>Chromadorea</taxon>
        <taxon>Rhabditida</taxon>
        <taxon>Rhabditina</taxon>
        <taxon>Rhabditomorpha</taxon>
        <taxon>Rhabditoidea</taxon>
        <taxon>Rhabditidae</taxon>
        <taxon>Peloderinae</taxon>
        <taxon>Caenorhabditis</taxon>
    </lineage>
</organism>
<sequence>MPEFLQSHPMALHHCILYEFLQGKSAEWAFDDFCKTVGNDVIDKKEFQFWFNRFADGRFYKKEAKE</sequence>
<name>G0P3D9_CAEBE</name>
<dbReference type="HOGENOM" id="CLU_192433_0_0_1"/>
<evidence type="ECO:0000313" key="3">
    <source>
        <dbReference type="Proteomes" id="UP000008068"/>
    </source>
</evidence>
<dbReference type="OrthoDB" id="5825689at2759"/>
<gene>
    <name evidence="2" type="ORF">CAEBREN_20757</name>
</gene>
<evidence type="ECO:0000259" key="1">
    <source>
        <dbReference type="Pfam" id="PF17906"/>
    </source>
</evidence>
<dbReference type="AlphaFoldDB" id="G0P3D9"/>
<proteinExistence type="predicted"/>
<dbReference type="InParanoid" id="G0P3D9"/>
<keyword evidence="3" id="KW-1185">Reference proteome</keyword>
<accession>G0P3D9</accession>